<evidence type="ECO:0000256" key="1">
    <source>
        <dbReference type="SAM" id="MobiDB-lite"/>
    </source>
</evidence>
<feature type="region of interest" description="Disordered" evidence="1">
    <location>
        <begin position="299"/>
        <end position="347"/>
    </location>
</feature>
<feature type="compositionally biased region" description="Low complexity" evidence="1">
    <location>
        <begin position="384"/>
        <end position="393"/>
    </location>
</feature>
<evidence type="ECO:0000313" key="2">
    <source>
        <dbReference type="EMBL" id="AUX46765.1"/>
    </source>
</evidence>
<sequence>MNASSPGAPPAAPRDVVLHGISLAQFAAVTAALADGFELPAVLAVEGVAPAAWPGAEAAWKARLVEESLKEGQGLFPSYRSRLAEAEDRLARRISPLETDLAAWTAFLKAYSSHPSPFALLDGLGLGVNDISRLSRLWTRRLAGSPELQERAAELAREAGAELPELRIEPGILVPSAAAAAPAEPVPADAAWEPPLVLPSAYRPSSREEPPEELPAPEATAAPSPAPPPSAYAAPLPPGTALSLDIPRGPALPFAPADPDRPSPLALPTPRASRPVVHRAPGALTGTAPLSEAACGPALPFPEANAPPGAATQRPPVVPAPPALTGTAPLSDVPRGPALPFPEASAWPGEALPRPPVVQAPLALTGTAPLANVASGPALPFAPAAPGRPGSAPSAPPAPSALPLPAPPSPPRSSRPVVNRAPEALTGTSLRLDIPRGAALPFAREPSGGAAAGVARPATPVPSPPSPPLPITLEQHAALTLELVLDPRSTAQILGRYRLSAAEKERLDAHFKQRFAEEPPLWAQWQKAYRAHHARLLSAGRVPR</sequence>
<evidence type="ECO:0000313" key="3">
    <source>
        <dbReference type="Proteomes" id="UP000238348"/>
    </source>
</evidence>
<dbReference type="AlphaFoldDB" id="A0A2L0F5B5"/>
<dbReference type="RefSeq" id="WP_104984900.1">
    <property type="nucleotide sequence ID" value="NZ_CP012673.1"/>
</dbReference>
<feature type="compositionally biased region" description="Pro residues" evidence="1">
    <location>
        <begin position="224"/>
        <end position="238"/>
    </location>
</feature>
<feature type="compositionally biased region" description="Pro residues" evidence="1">
    <location>
        <begin position="394"/>
        <end position="413"/>
    </location>
</feature>
<reference evidence="2 3" key="1">
    <citation type="submission" date="2015-09" db="EMBL/GenBank/DDBJ databases">
        <title>Sorangium comparison.</title>
        <authorList>
            <person name="Zaburannyi N."/>
            <person name="Bunk B."/>
            <person name="Overmann J."/>
            <person name="Mueller R."/>
        </authorList>
    </citation>
    <scope>NUCLEOTIDE SEQUENCE [LARGE SCALE GENOMIC DNA]</scope>
    <source>
        <strain evidence="2 3">So ce26</strain>
    </source>
</reference>
<dbReference type="OrthoDB" id="5504366at2"/>
<proteinExistence type="predicted"/>
<organism evidence="2 3">
    <name type="scientific">Sorangium cellulosum</name>
    <name type="common">Polyangium cellulosum</name>
    <dbReference type="NCBI Taxonomy" id="56"/>
    <lineage>
        <taxon>Bacteria</taxon>
        <taxon>Pseudomonadati</taxon>
        <taxon>Myxococcota</taxon>
        <taxon>Polyangia</taxon>
        <taxon>Polyangiales</taxon>
        <taxon>Polyangiaceae</taxon>
        <taxon>Sorangium</taxon>
    </lineage>
</organism>
<protein>
    <submittedName>
        <fullName evidence="2">Uncharacterized protein</fullName>
    </submittedName>
</protein>
<name>A0A2L0F5B5_SORCE</name>
<accession>A0A2L0F5B5</accession>
<dbReference type="EMBL" id="CP012673">
    <property type="protein sequence ID" value="AUX46765.1"/>
    <property type="molecule type" value="Genomic_DNA"/>
</dbReference>
<dbReference type="Proteomes" id="UP000238348">
    <property type="component" value="Chromosome"/>
</dbReference>
<feature type="region of interest" description="Disordered" evidence="1">
    <location>
        <begin position="199"/>
        <end position="276"/>
    </location>
</feature>
<gene>
    <name evidence="2" type="ORF">SOCE26_082740</name>
</gene>
<feature type="compositionally biased region" description="Pro residues" evidence="1">
    <location>
        <begin position="459"/>
        <end position="470"/>
    </location>
</feature>
<feature type="region of interest" description="Disordered" evidence="1">
    <location>
        <begin position="384"/>
        <end position="470"/>
    </location>
</feature>